<gene>
    <name evidence="1" type="ORF">RM530_00850</name>
</gene>
<dbReference type="Gene3D" id="2.30.110.10">
    <property type="entry name" value="Electron Transport, Fmn-binding Protein, Chain A"/>
    <property type="match status" value="2"/>
</dbReference>
<dbReference type="PANTHER" id="PTHR35802">
    <property type="entry name" value="PROTEASE SYNTHASE AND SPORULATION PROTEIN PAI 2"/>
    <property type="match status" value="1"/>
</dbReference>
<name>A0ABU2WDJ3_9GAMM</name>
<accession>A0ABU2WDJ3</accession>
<dbReference type="Pfam" id="PF04299">
    <property type="entry name" value="FMN_bind_2"/>
    <property type="match status" value="1"/>
</dbReference>
<dbReference type="InterPro" id="IPR007396">
    <property type="entry name" value="TR_PAI2-type"/>
</dbReference>
<dbReference type="PANTHER" id="PTHR35802:SF1">
    <property type="entry name" value="PROTEASE SYNTHASE AND SPORULATION PROTEIN PAI 2"/>
    <property type="match status" value="1"/>
</dbReference>
<evidence type="ECO:0000313" key="1">
    <source>
        <dbReference type="EMBL" id="MDT0495915.1"/>
    </source>
</evidence>
<comment type="caution">
    <text evidence="1">The sequence shown here is derived from an EMBL/GenBank/DDBJ whole genome shotgun (WGS) entry which is preliminary data.</text>
</comment>
<evidence type="ECO:0000313" key="2">
    <source>
        <dbReference type="Proteomes" id="UP001254608"/>
    </source>
</evidence>
<reference evidence="1 2" key="1">
    <citation type="submission" date="2023-09" db="EMBL/GenBank/DDBJ databases">
        <authorList>
            <person name="Rey-Velasco X."/>
        </authorList>
    </citation>
    <scope>NUCLEOTIDE SEQUENCE [LARGE SCALE GENOMIC DNA]</scope>
    <source>
        <strain evidence="1 2">W345</strain>
    </source>
</reference>
<sequence>MATYIPSAFAGSQDDARRLIDRYPFAVLLTQGKDAPQISHLPLLFEARDGGDVLVGHVAKANPQLEPMASRMPSARRAALLGGIVGFEPAIRQVDVTLKLSQNKSAADRVGVIAGLRGENQEELLSWMLL</sequence>
<protein>
    <submittedName>
        <fullName evidence="1">FMN-binding negative transcriptional regulator</fullName>
    </submittedName>
</protein>
<dbReference type="RefSeq" id="WP_311363307.1">
    <property type="nucleotide sequence ID" value="NZ_JAVRIC010000001.1"/>
</dbReference>
<keyword evidence="2" id="KW-1185">Reference proteome</keyword>
<dbReference type="InterPro" id="IPR012349">
    <property type="entry name" value="Split_barrel_FMN-bd"/>
</dbReference>
<proteinExistence type="predicted"/>
<organism evidence="1 2">
    <name type="scientific">Banduia mediterranea</name>
    <dbReference type="NCBI Taxonomy" id="3075609"/>
    <lineage>
        <taxon>Bacteria</taxon>
        <taxon>Pseudomonadati</taxon>
        <taxon>Pseudomonadota</taxon>
        <taxon>Gammaproteobacteria</taxon>
        <taxon>Nevskiales</taxon>
        <taxon>Algiphilaceae</taxon>
        <taxon>Banduia</taxon>
    </lineage>
</organism>
<dbReference type="Proteomes" id="UP001254608">
    <property type="component" value="Unassembled WGS sequence"/>
</dbReference>
<dbReference type="EMBL" id="JAVRIC010000001">
    <property type="protein sequence ID" value="MDT0495915.1"/>
    <property type="molecule type" value="Genomic_DNA"/>
</dbReference>
<dbReference type="SUPFAM" id="SSF50475">
    <property type="entry name" value="FMN-binding split barrel"/>
    <property type="match status" value="1"/>
</dbReference>